<accession>A0A6U2CDV0</accession>
<evidence type="ECO:0000313" key="3">
    <source>
        <dbReference type="EMBL" id="CAD8281727.1"/>
    </source>
</evidence>
<reference evidence="2" key="1">
    <citation type="submission" date="2021-01" db="EMBL/GenBank/DDBJ databases">
        <authorList>
            <person name="Corre E."/>
            <person name="Pelletier E."/>
            <person name="Niang G."/>
            <person name="Scheremetjew M."/>
            <person name="Finn R."/>
            <person name="Kale V."/>
            <person name="Holt S."/>
            <person name="Cochrane G."/>
            <person name="Meng A."/>
            <person name="Brown T."/>
            <person name="Cohen L."/>
        </authorList>
    </citation>
    <scope>NUCLEOTIDE SEQUENCE</scope>
    <source>
        <strain evidence="2">CCMP219</strain>
    </source>
</reference>
<sequence length="166" mass="17089">MPPAFTMPTFATCLKYALPLQPALIMSASMSDMSCLNDDRSSGKKPTSKTASGPNASAPATPRCASLSMRTMLPESSPSSACAPPASSCAVHQGRAFQPAALQDGARDDAHDMQTCSSHHPLCLACMDVLTASLHKAGATGSSPPHDHPPGCDGPSRLPARMCIAP</sequence>
<name>A0A6U2CDV0_9CHLO</name>
<protein>
    <submittedName>
        <fullName evidence="2">Uncharacterized protein</fullName>
    </submittedName>
</protein>
<feature type="compositionally biased region" description="Polar residues" evidence="1">
    <location>
        <begin position="44"/>
        <end position="55"/>
    </location>
</feature>
<evidence type="ECO:0000256" key="1">
    <source>
        <dbReference type="SAM" id="MobiDB-lite"/>
    </source>
</evidence>
<organism evidence="2">
    <name type="scientific">Chlamydomonas euryale</name>
    <dbReference type="NCBI Taxonomy" id="1486919"/>
    <lineage>
        <taxon>Eukaryota</taxon>
        <taxon>Viridiplantae</taxon>
        <taxon>Chlorophyta</taxon>
        <taxon>core chlorophytes</taxon>
        <taxon>Chlorophyceae</taxon>
        <taxon>CS clade</taxon>
        <taxon>Chlamydomonadales</taxon>
        <taxon>Chlamydomonadaceae</taxon>
        <taxon>Chlamydomonas</taxon>
    </lineage>
</organism>
<dbReference type="AlphaFoldDB" id="A0A6U2CDV0"/>
<dbReference type="EMBL" id="HBEC01003822">
    <property type="protein sequence ID" value="CAD8281726.1"/>
    <property type="molecule type" value="Transcribed_RNA"/>
</dbReference>
<dbReference type="EMBL" id="HBEC01003823">
    <property type="protein sequence ID" value="CAD8281727.1"/>
    <property type="molecule type" value="Transcribed_RNA"/>
</dbReference>
<proteinExistence type="predicted"/>
<feature type="region of interest" description="Disordered" evidence="1">
    <location>
        <begin position="35"/>
        <end position="67"/>
    </location>
</feature>
<feature type="region of interest" description="Disordered" evidence="1">
    <location>
        <begin position="137"/>
        <end position="158"/>
    </location>
</feature>
<evidence type="ECO:0000313" key="2">
    <source>
        <dbReference type="EMBL" id="CAD8281726.1"/>
    </source>
</evidence>
<gene>
    <name evidence="2" type="ORF">CEUR00632_LOCUS1761</name>
    <name evidence="3" type="ORF">CEUR00632_LOCUS1762</name>
</gene>